<dbReference type="EMBL" id="JAAWWB010000019">
    <property type="protein sequence ID" value="KAG6758738.1"/>
    <property type="molecule type" value="Genomic_DNA"/>
</dbReference>
<feature type="region of interest" description="Disordered" evidence="1">
    <location>
        <begin position="2035"/>
        <end position="2055"/>
    </location>
</feature>
<reference evidence="2" key="1">
    <citation type="journal article" date="2020" name="bioRxiv">
        <title>Hybrid origin of Populus tomentosa Carr. identified through genome sequencing and phylogenomic analysis.</title>
        <authorList>
            <person name="An X."/>
            <person name="Gao K."/>
            <person name="Chen Z."/>
            <person name="Li J."/>
            <person name="Yang X."/>
            <person name="Yang X."/>
            <person name="Zhou J."/>
            <person name="Guo T."/>
            <person name="Zhao T."/>
            <person name="Huang S."/>
            <person name="Miao D."/>
            <person name="Khan W.U."/>
            <person name="Rao P."/>
            <person name="Ye M."/>
            <person name="Lei B."/>
            <person name="Liao W."/>
            <person name="Wang J."/>
            <person name="Ji L."/>
            <person name="Li Y."/>
            <person name="Guo B."/>
            <person name="Mustafa N.S."/>
            <person name="Li S."/>
            <person name="Yun Q."/>
            <person name="Keller S.R."/>
            <person name="Mao J."/>
            <person name="Zhang R."/>
            <person name="Strauss S.H."/>
        </authorList>
    </citation>
    <scope>NUCLEOTIDE SEQUENCE</scope>
    <source>
        <strain evidence="2">GM15</strain>
        <tissue evidence="2">Leaf</tissue>
    </source>
</reference>
<accession>A0A8X7YSI8</accession>
<sequence>MGGRYCSRLVKFGNGEVMGIKLKINQLRQDIRIPKQQVWTSLTADAAGESKVSIGGSCRLIDVPMSNSSDTVASDYCRKHALVACVLSNGNKRLWQLIKLLERRQGKRWFQASADAVRQFHWLFEEFLEVVLHTVVRNRYSTLTTSGVSGGYFTYSSVESVLHSDDVRSAIPPTPPEYRHKRIVLHTGSVDSLLHSDDVRSGPPIDMTTVPSQKEFPEAILHGVAWKRYSTPTTSGISGGCLTNSSVESLLHSDDVRSAIPPTPPEYRHKRSVDSLLHSDDVRSGPTIDRTTVPSQKEFLEAVPHTVAWNRYYTPMPSGRALSPAPPEYRDKRSFRRLFYIEEGGLGVSGGCSTYSSVESLLHSDAIRSGPITGTTRVPGQKEFPEAVLHGVGWIGYSILTTYGRQQHRHLQSTGTKGVSGGCFTLSRVDSVPHSDDVQSGRTIDMTRVPAQKEFMEAVSHTVPWNRYYTPTTSCRALSPAPPEYRHKSTVESLTHSDDVRSGQTTDMTRVPAQKEFLEAVSHTVAWNRYYTPTTSCRTLSPAPPEYRHKRVDSVVHPDYVLSATSPTPPEYRHKSAVESLLHSDDILSGPITSTTRVPAQKEFPEAVLHGGGWIGYSTLTTYGRQQHRHHQSTGTKGVSGSCFTWRRLDWVLHSDDVRSATTPTPPEYRDKRSFRKLFYMEEVGLGVSGGYFTYSSVESVLHSDDVWSAIPPTPPEYRHKRRVDWVLHSDDVRSGRTTDMTRVPAQKVRVSGSCFTYSSVESLLHSEDIRSGPITGTTRVPAQKEFPEAVLHGGGWIGYSTLTTYGRQQHRHHQSTGTKGVSGGCFTYSSVESLTHSDDVRSGRTTDMTRVPAQKEFPEAVLHGGGWIGYSTLTTYGRQQHRHHQSTGTKGVSGGWFTWTRVDSVVQPDGIRSATSPTPLEYRHKSSVESLLHSEDIRSGPITGTTRVPAQKEFVEVVSHTVAWNRYYTPRTSGRALSRAPPEYRHKRVPEAVLHGGGWIGYSTLTTYGRQQHRQHQRTGKKGVSGGWFTWTRVDSVVHPDGIRSATSPTPPEYRDKRSFRKLFYMEEVGLGVSRGYFTYSSVESVLHSDDVWSAIPPTPPEYRHKRRVDWVLHSDDVRSGRTTDMTTVPAQKEFLEAVSHTVAWNRYYTPRTSGRALSLAPPEYRHKRSFRKLFYMEEVGLGVSGGYFTYSSLESVLQSDDVWSAIPPTPPEYRHKRLFYIEEGGLGTPLRRRPEFPEAGLHGLGWIRSVESLLHSDDIRSGPITGTTRVPAQKEFPEAVLHRVGWIGYSTPTTSGESEGWFIWSRVDSVVHPDDVRSATSPTTPEYRHKRSITKDRTFVRPKMLFRRVSGGWFTWSRVDSVVHPDDEFLEAVSHTVTWNRYYIPTTSGRALSPAPPEYWHKRSVDSLLHSDDVRSGPTIDMTKVPSQKVHNKRSERRIALKCFSGVPGGWFTSSRVDSVLHSADVRSFRRLVYMEEGGLGVSGGCFTYSSVESLLHSDDIRSGPITGTTRVRAQKEFPEAVLHRVGWIGYSTPTTSGVSGGWFTWSRVESVVHLDDVRSATSPTPPEYRHKSSVESLLHSDDIRSGPITGTTREFPEAVLHRVGWIGYSTPTTSGESGGWFIWSRVDSVVHPDDIRSATSPTTPEYRHKSSVESLLHYDDIRSGPITGTTRVPAQKEFLEAVSHTVAWNRYYIPTTSGRALSPAPPEYWHKRSLDSLLHSDDVRSGPTIDMTKVPSQKVHNKRSERRIALKCFSGVPGGCFTSSRVDSVLHSADVRSGRTTDMTRVPAQKEFLEAVSHTVAWNRYYTTTTSGVSRGCFTYSSVESLVHSDDIRSGPIAGTTREFLEAVSHTVAWNRYYIPTTSGRALSPAPPEYWHKRSLDSLLHSDDVRSGPTIDMTKVPSQKVHNKRSERRIALKCFSGVPGGCFTSSRVDSVLHSADVRSFRRLVYMEEGGLGVSGGCFTYSSVESLLHSDDIRSGPITGTTRVRAQKEFPEAVLHRVGWIRYSTPATSGVSGGWFTWRRVDSVVHPDDVRSATSPTPPEYRHKSSVESLLHSDDIRSGPITGTTRVRAQKEFLEAVSHIVAWNRYYSPTTSGRTLSPAPPEYRHKRSVDSLLHSDDVRSGPTIDMTKVPSQKVHNKRSERRIALKCFSGVPGGCFTSSRVDSVLHSDNVRSGRSTAMTRVPAQKVHN</sequence>
<organism evidence="2 3">
    <name type="scientific">Populus tomentosa</name>
    <name type="common">Chinese white poplar</name>
    <dbReference type="NCBI Taxonomy" id="118781"/>
    <lineage>
        <taxon>Eukaryota</taxon>
        <taxon>Viridiplantae</taxon>
        <taxon>Streptophyta</taxon>
        <taxon>Embryophyta</taxon>
        <taxon>Tracheophyta</taxon>
        <taxon>Spermatophyta</taxon>
        <taxon>Magnoliopsida</taxon>
        <taxon>eudicotyledons</taxon>
        <taxon>Gunneridae</taxon>
        <taxon>Pentapetalae</taxon>
        <taxon>rosids</taxon>
        <taxon>fabids</taxon>
        <taxon>Malpighiales</taxon>
        <taxon>Salicaceae</taxon>
        <taxon>Saliceae</taxon>
        <taxon>Populus</taxon>
    </lineage>
</organism>
<evidence type="ECO:0000313" key="3">
    <source>
        <dbReference type="Proteomes" id="UP000886885"/>
    </source>
</evidence>
<feature type="region of interest" description="Disordered" evidence="1">
    <location>
        <begin position="2120"/>
        <end position="2143"/>
    </location>
</feature>
<comment type="caution">
    <text evidence="2">The sequence shown here is derived from an EMBL/GenBank/DDBJ whole genome shotgun (WGS) entry which is preliminary data.</text>
</comment>
<keyword evidence="3" id="KW-1185">Reference proteome</keyword>
<feature type="compositionally biased region" description="Basic and acidic residues" evidence="1">
    <location>
        <begin position="2046"/>
        <end position="2055"/>
    </location>
</feature>
<proteinExistence type="predicted"/>
<dbReference type="Proteomes" id="UP000886885">
    <property type="component" value="Chromosome 10A"/>
</dbReference>
<name>A0A8X7YSI8_POPTO</name>
<evidence type="ECO:0000256" key="1">
    <source>
        <dbReference type="SAM" id="MobiDB-lite"/>
    </source>
</evidence>
<protein>
    <submittedName>
        <fullName evidence="2">Uncharacterized protein</fullName>
    </submittedName>
</protein>
<evidence type="ECO:0000313" key="2">
    <source>
        <dbReference type="EMBL" id="KAG6758738.1"/>
    </source>
</evidence>
<gene>
    <name evidence="2" type="ORF">POTOM_035195</name>
</gene>